<feature type="chain" id="PRO_5029848341" evidence="7">
    <location>
        <begin position="19"/>
        <end position="568"/>
    </location>
</feature>
<dbReference type="GO" id="GO:0005975">
    <property type="term" value="P:carbohydrate metabolic process"/>
    <property type="evidence" value="ECO:0007669"/>
    <property type="project" value="InterPro"/>
</dbReference>
<accession>A0A7J6PGI6</accession>
<dbReference type="SUPFAM" id="SSF51445">
    <property type="entry name" value="(Trans)glycosidases"/>
    <property type="match status" value="1"/>
</dbReference>
<evidence type="ECO:0000259" key="8">
    <source>
        <dbReference type="Pfam" id="PF01055"/>
    </source>
</evidence>
<evidence type="ECO:0000256" key="2">
    <source>
        <dbReference type="ARBA" id="ARBA00022729"/>
    </source>
</evidence>
<feature type="domain" description="Glycoside hydrolase family 31 TIM barrel" evidence="8">
    <location>
        <begin position="372"/>
        <end position="568"/>
    </location>
</feature>
<sequence>MSSKRFLLSLLMIVGVSAQDLVNPHRTCSENGFCNRFRDWARLPIDKRGIYYVPDGKLPAVRTGVYKVPVKSSRITKLDEPILEAELHFYSDNTVRFTVDENSKLVENGRKRYRIPSGDVIQDSQLQPHGDVQYIYDKQARKSTFDLGDSTLVQLDHDTVVLALIVDGRVVQTLNEKQMFEVESTRKHYGDICPFGIQQSPDLYLDPACTPVAHPGTWAEEYRGLTDYKPHGPSSVALDITFHGRVPALYGLPEKGTRSLKLKIDGDDDHKLYRFFNLGYAAYSVDSGTSALYGTIPTLTALQVFNESEPPVRTSMLWVNPSDTYIALDRNSDNSIHSWFLSESGVIDLFLFPQRTSISAMRSYHNVLGYAPLPPYFSLGFHRSHYSYESQRDILDIVKNYTDLHIPVDVFWLDIEHTNGKQYFTWNQTLFPDPLGMVQKVNSLGKEMVTIVDPHLKATRSYPIYLDGFCKDVYVKERYFCNLDTCDEPVSNLGGSLRGAEEADTSQVAVGCSSYMDEVFKGICWPGISAWPDFTSPRVREWWAELFKPDGVNEYFYTWNDMNEPAVF</sequence>
<dbReference type="PANTHER" id="PTHR22762:SF54">
    <property type="entry name" value="BCDNA.GH04962"/>
    <property type="match status" value="1"/>
</dbReference>
<protein>
    <submittedName>
        <fullName evidence="10">Uncharacterized protein</fullName>
    </submittedName>
</protein>
<reference evidence="10 11" key="1">
    <citation type="submission" date="2020-04" db="EMBL/GenBank/DDBJ databases">
        <title>Perkinsus olseni comparative genomics.</title>
        <authorList>
            <person name="Bogema D.R."/>
        </authorList>
    </citation>
    <scope>NUCLEOTIDE SEQUENCE [LARGE SCALE GENOMIC DNA]</scope>
    <source>
        <strain evidence="10">00978-12</strain>
    </source>
</reference>
<proteinExistence type="inferred from homology"/>
<keyword evidence="4" id="KW-0325">Glycoprotein</keyword>
<dbReference type="OrthoDB" id="440381at2759"/>
<name>A0A7J6PGI6_PEROL</name>
<evidence type="ECO:0000256" key="5">
    <source>
        <dbReference type="ARBA" id="ARBA00023295"/>
    </source>
</evidence>
<dbReference type="Gene3D" id="2.60.40.1760">
    <property type="entry name" value="glycosyl hydrolase (family 31)"/>
    <property type="match status" value="1"/>
</dbReference>
<dbReference type="Pfam" id="PF13802">
    <property type="entry name" value="Gal_mutarotas_2"/>
    <property type="match status" value="1"/>
</dbReference>
<organism evidence="10 11">
    <name type="scientific">Perkinsus olseni</name>
    <name type="common">Perkinsus atlanticus</name>
    <dbReference type="NCBI Taxonomy" id="32597"/>
    <lineage>
        <taxon>Eukaryota</taxon>
        <taxon>Sar</taxon>
        <taxon>Alveolata</taxon>
        <taxon>Perkinsozoa</taxon>
        <taxon>Perkinsea</taxon>
        <taxon>Perkinsida</taxon>
        <taxon>Perkinsidae</taxon>
        <taxon>Perkinsus</taxon>
    </lineage>
</organism>
<dbReference type="GO" id="GO:0006491">
    <property type="term" value="P:N-glycan processing"/>
    <property type="evidence" value="ECO:0007669"/>
    <property type="project" value="TreeGrafter"/>
</dbReference>
<evidence type="ECO:0000313" key="10">
    <source>
        <dbReference type="EMBL" id="KAF4695037.1"/>
    </source>
</evidence>
<evidence type="ECO:0000256" key="4">
    <source>
        <dbReference type="ARBA" id="ARBA00023180"/>
    </source>
</evidence>
<keyword evidence="5 6" id="KW-0326">Glycosidase</keyword>
<evidence type="ECO:0000256" key="7">
    <source>
        <dbReference type="SAM" id="SignalP"/>
    </source>
</evidence>
<evidence type="ECO:0000259" key="9">
    <source>
        <dbReference type="Pfam" id="PF13802"/>
    </source>
</evidence>
<comment type="similarity">
    <text evidence="1 6">Belongs to the glycosyl hydrolase 31 family.</text>
</comment>
<dbReference type="PANTHER" id="PTHR22762">
    <property type="entry name" value="ALPHA-GLUCOSIDASE"/>
    <property type="match status" value="1"/>
</dbReference>
<dbReference type="Proteomes" id="UP000541610">
    <property type="component" value="Unassembled WGS sequence"/>
</dbReference>
<dbReference type="InterPro" id="IPR017853">
    <property type="entry name" value="GH"/>
</dbReference>
<evidence type="ECO:0000256" key="1">
    <source>
        <dbReference type="ARBA" id="ARBA00007806"/>
    </source>
</evidence>
<dbReference type="InterPro" id="IPR025887">
    <property type="entry name" value="Glyco_hydro_31_N_dom"/>
</dbReference>
<dbReference type="InterPro" id="IPR000322">
    <property type="entry name" value="Glyco_hydro_31_TIM"/>
</dbReference>
<comment type="caution">
    <text evidence="10">The sequence shown here is derived from an EMBL/GenBank/DDBJ whole genome shotgun (WGS) entry which is preliminary data.</text>
</comment>
<keyword evidence="3 6" id="KW-0378">Hydrolase</keyword>
<evidence type="ECO:0000256" key="3">
    <source>
        <dbReference type="ARBA" id="ARBA00022801"/>
    </source>
</evidence>
<dbReference type="GO" id="GO:0090599">
    <property type="term" value="F:alpha-glucosidase activity"/>
    <property type="evidence" value="ECO:0007669"/>
    <property type="project" value="TreeGrafter"/>
</dbReference>
<evidence type="ECO:0000256" key="6">
    <source>
        <dbReference type="RuleBase" id="RU361185"/>
    </source>
</evidence>
<feature type="signal peptide" evidence="7">
    <location>
        <begin position="1"/>
        <end position="18"/>
    </location>
</feature>
<dbReference type="Gene3D" id="3.20.20.80">
    <property type="entry name" value="Glycosidases"/>
    <property type="match status" value="1"/>
</dbReference>
<dbReference type="EMBL" id="JABANP010000025">
    <property type="protein sequence ID" value="KAF4695037.1"/>
    <property type="molecule type" value="Genomic_DNA"/>
</dbReference>
<dbReference type="AlphaFoldDB" id="A0A7J6PGI6"/>
<evidence type="ECO:0000313" key="11">
    <source>
        <dbReference type="Proteomes" id="UP000541610"/>
    </source>
</evidence>
<dbReference type="Pfam" id="PF01055">
    <property type="entry name" value="Glyco_hydro_31_2nd"/>
    <property type="match status" value="1"/>
</dbReference>
<keyword evidence="2 7" id="KW-0732">Signal</keyword>
<feature type="domain" description="Glycoside hydrolase family 31 N-terminal" evidence="9">
    <location>
        <begin position="85"/>
        <end position="326"/>
    </location>
</feature>
<gene>
    <name evidence="10" type="ORF">FOZ60_006159</name>
</gene>